<gene>
    <name evidence="2" type="ORF">DMW51_26045</name>
</gene>
<feature type="transmembrane region" description="Helical" evidence="1">
    <location>
        <begin position="141"/>
        <end position="160"/>
    </location>
</feature>
<keyword evidence="1" id="KW-1133">Transmembrane helix</keyword>
<evidence type="ECO:0000256" key="1">
    <source>
        <dbReference type="SAM" id="Phobius"/>
    </source>
</evidence>
<feature type="non-terminal residue" evidence="2">
    <location>
        <position position="1"/>
    </location>
</feature>
<keyword evidence="1" id="KW-0812">Transmembrane</keyword>
<name>A0ABX5NAK8_SERMA</name>
<dbReference type="RefSeq" id="WP_373681927.1">
    <property type="nucleotide sequence ID" value="NZ_QJQB01000585.1"/>
</dbReference>
<dbReference type="EMBL" id="QJQB01000585">
    <property type="protein sequence ID" value="PYA55314.1"/>
    <property type="molecule type" value="Genomic_DNA"/>
</dbReference>
<feature type="transmembrane region" description="Helical" evidence="1">
    <location>
        <begin position="81"/>
        <end position="101"/>
    </location>
</feature>
<feature type="transmembrane region" description="Helical" evidence="1">
    <location>
        <begin position="108"/>
        <end position="129"/>
    </location>
</feature>
<feature type="transmembrane region" description="Helical" evidence="1">
    <location>
        <begin position="51"/>
        <end position="75"/>
    </location>
</feature>
<keyword evidence="3" id="KW-1185">Reference proteome</keyword>
<keyword evidence="1" id="KW-0472">Membrane</keyword>
<proteinExistence type="predicted"/>
<feature type="transmembrane region" description="Helical" evidence="1">
    <location>
        <begin position="22"/>
        <end position="39"/>
    </location>
</feature>
<protein>
    <submittedName>
        <fullName evidence="2">EamA family transporter RarD</fullName>
    </submittedName>
</protein>
<evidence type="ECO:0000313" key="2">
    <source>
        <dbReference type="EMBL" id="PYA55314.1"/>
    </source>
</evidence>
<organism evidence="2 3">
    <name type="scientific">Serratia marcescens</name>
    <dbReference type="NCBI Taxonomy" id="615"/>
    <lineage>
        <taxon>Bacteria</taxon>
        <taxon>Pseudomonadati</taxon>
        <taxon>Pseudomonadota</taxon>
        <taxon>Gammaproteobacteria</taxon>
        <taxon>Enterobacterales</taxon>
        <taxon>Yersiniaceae</taxon>
        <taxon>Serratia</taxon>
    </lineage>
</organism>
<comment type="caution">
    <text evidence="2">The sequence shown here is derived from an EMBL/GenBank/DDBJ whole genome shotgun (WGS) entry which is preliminary data.</text>
</comment>
<reference evidence="2" key="2">
    <citation type="submission" date="2018-06" db="EMBL/GenBank/DDBJ databases">
        <authorList>
            <person name="Martins R.C."/>
            <person name="Perdigao-Neto L.V."/>
            <person name="Costa S.F."/>
            <person name="Levin A.S.S."/>
        </authorList>
    </citation>
    <scope>NUCLEOTIDE SEQUENCE</scope>
    <source>
        <strain evidence="2">1283</strain>
    </source>
</reference>
<reference evidence="2" key="1">
    <citation type="submission" date="2018-06" db="EMBL/GenBank/DDBJ databases">
        <title>Serratia marcescens genome sequencing and assembly.</title>
        <authorList>
            <person name="Martins R.C.R."/>
            <person name="Perdigao-Neto L.V."/>
            <person name="Costa S.F."/>
            <person name="Levin A.S.S."/>
        </authorList>
    </citation>
    <scope>NUCLEOTIDE SEQUENCE</scope>
    <source>
        <strain evidence="2">1283</strain>
    </source>
</reference>
<dbReference type="Proteomes" id="UP000247823">
    <property type="component" value="Unassembled WGS sequence"/>
</dbReference>
<sequence>QKLAVACAMVGVGNELYQAGGVSWPTLVVALGYPLYFILRRRFGTDNLGGLWCELALMLPAAAWFAFGDGGAAALQINAELYWRIPLLGVISAVALVCYILASRLLPFSLFGLLSYVEPVLLVIVALLLGESIGQSEWPTYLAIWLAVLLLAAEGAQHLLRRQRV</sequence>
<accession>A0ABX5NAK8</accession>
<evidence type="ECO:0000313" key="3">
    <source>
        <dbReference type="Proteomes" id="UP000247823"/>
    </source>
</evidence>